<comment type="catalytic activity">
    <reaction evidence="1">
        <text>Hydrolysis of alpha-(2-&gt;3)-, alpha-(2-&gt;6)-, alpha-(2-&gt;8)- glycosidic linkages of terminal sialic acid residues in oligosaccharides, glycoproteins, glycolipids, colominic acid and synthetic substrates.</text>
        <dbReference type="EC" id="3.2.1.18"/>
    </reaction>
</comment>
<dbReference type="RefSeq" id="WP_202889283.1">
    <property type="nucleotide sequence ID" value="NZ_BAAARR010000024.1"/>
</dbReference>
<dbReference type="AlphaFoldDB" id="A0A852ZAS1"/>
<feature type="chain" id="PRO_5033062487" description="exo-alpha-sialidase" evidence="7">
    <location>
        <begin position="47"/>
        <end position="654"/>
    </location>
</feature>
<dbReference type="InterPro" id="IPR026856">
    <property type="entry name" value="Sialidase_fam"/>
</dbReference>
<feature type="region of interest" description="Disordered" evidence="6">
    <location>
        <begin position="414"/>
        <end position="437"/>
    </location>
</feature>
<sequence length="654" mass="70621">MPTAADPERRRVFRIGSRGRSRRHVVLASLLAAATCLGLAAGPARAAQPAPVSAAADVPEFAEQVLYQAGTDGYSCFRIPAIVTTNDGTLLAFAEGRVRTCSDTGDIDLVLRRSHDGGRTWGPLQVLVQGNGDTRGNPVPIVDRKSGRIVLLSTYNPGENQQIRHPFVQYSEDDGATWTAPRDLTAQISRPEWEWWYGTGPVHGIQLRRGPHAGRMVAPAYFNEPGGSPGGVVLALSDDGGLTWRRGAVDRRDSQTMIPGENTVVELTDGRIYDSAREGGADPDPGNRAYAISSDGGETFDAPFVTDPRIEVPTVQGALLRLSATDEGDARNRLLFAAPAHPAAREVMTVRSSYDEAASWDTWEQGKVIHWGPSAYSDLTELSPGVIGLLYEAGGFSPYEEIRFARMNEAYLDTPNGTRPGIPGPPAPGPTTPNLATGDRSAVDRATAFVRGGASLTSGRFGKALNLDGVDDRVEVPYDRSIDLGAGDFTWSTWFRYTATSGTHTLGWAYRLGPNTTPQVWFRAEPGSNRLRALLGTGFGTATLTASGAHNDGEWHQVVLQRVGRRFLMWVDGAQVAAANSPSGSVTEGKEFGVQGIHVGERVDGTSRFHGSLDEVRVYRRALAPAEITRLYEHNLSGRRGLALWLPFERIDPN</sequence>
<dbReference type="Gene3D" id="2.60.120.200">
    <property type="match status" value="1"/>
</dbReference>
<dbReference type="SUPFAM" id="SSF49899">
    <property type="entry name" value="Concanavalin A-like lectins/glucanases"/>
    <property type="match status" value="1"/>
</dbReference>
<keyword evidence="5" id="KW-1015">Disulfide bond</keyword>
<dbReference type="GO" id="GO:0005737">
    <property type="term" value="C:cytoplasm"/>
    <property type="evidence" value="ECO:0007669"/>
    <property type="project" value="TreeGrafter"/>
</dbReference>
<dbReference type="SMART" id="SM00282">
    <property type="entry name" value="LamG"/>
    <property type="match status" value="1"/>
</dbReference>
<dbReference type="SUPFAM" id="SSF50939">
    <property type="entry name" value="Sialidases"/>
    <property type="match status" value="1"/>
</dbReference>
<evidence type="ECO:0000256" key="7">
    <source>
        <dbReference type="SAM" id="SignalP"/>
    </source>
</evidence>
<evidence type="ECO:0000256" key="2">
    <source>
        <dbReference type="ARBA" id="ARBA00009348"/>
    </source>
</evidence>
<evidence type="ECO:0000259" key="8">
    <source>
        <dbReference type="SMART" id="SM00282"/>
    </source>
</evidence>
<feature type="signal peptide" evidence="7">
    <location>
        <begin position="1"/>
        <end position="46"/>
    </location>
</feature>
<dbReference type="GO" id="GO:0004308">
    <property type="term" value="F:exo-alpha-sialidase activity"/>
    <property type="evidence" value="ECO:0007669"/>
    <property type="project" value="UniProtKB-EC"/>
</dbReference>
<dbReference type="PANTHER" id="PTHR10628">
    <property type="entry name" value="SIALIDASE"/>
    <property type="match status" value="1"/>
</dbReference>
<dbReference type="GO" id="GO:0006689">
    <property type="term" value="P:ganglioside catabolic process"/>
    <property type="evidence" value="ECO:0007669"/>
    <property type="project" value="TreeGrafter"/>
</dbReference>
<proteinExistence type="inferred from homology"/>
<evidence type="ECO:0000256" key="4">
    <source>
        <dbReference type="ARBA" id="ARBA00022729"/>
    </source>
</evidence>
<dbReference type="InterPro" id="IPR001791">
    <property type="entry name" value="Laminin_G"/>
</dbReference>
<evidence type="ECO:0000256" key="1">
    <source>
        <dbReference type="ARBA" id="ARBA00000427"/>
    </source>
</evidence>
<evidence type="ECO:0000256" key="3">
    <source>
        <dbReference type="ARBA" id="ARBA00012733"/>
    </source>
</evidence>
<reference evidence="10 11" key="1">
    <citation type="submission" date="2020-07" db="EMBL/GenBank/DDBJ databases">
        <title>Sequencing the genomes of 1000 actinobacteria strains.</title>
        <authorList>
            <person name="Klenk H.-P."/>
        </authorList>
    </citation>
    <scope>NUCLEOTIDE SEQUENCE [LARGE SCALE GENOMIC DNA]</scope>
    <source>
        <strain evidence="10 11">DSM 18448</strain>
    </source>
</reference>
<keyword evidence="10" id="KW-0326">Glycosidase</keyword>
<organism evidence="10 11">
    <name type="scientific">Actinopolymorpha rutila</name>
    <dbReference type="NCBI Taxonomy" id="446787"/>
    <lineage>
        <taxon>Bacteria</taxon>
        <taxon>Bacillati</taxon>
        <taxon>Actinomycetota</taxon>
        <taxon>Actinomycetes</taxon>
        <taxon>Propionibacteriales</taxon>
        <taxon>Actinopolymorphaceae</taxon>
        <taxon>Actinopolymorpha</taxon>
    </lineage>
</organism>
<dbReference type="PANTHER" id="PTHR10628:SF30">
    <property type="entry name" value="EXO-ALPHA-SIALIDASE"/>
    <property type="match status" value="1"/>
</dbReference>
<dbReference type="Gene3D" id="2.120.10.10">
    <property type="match status" value="1"/>
</dbReference>
<comment type="caution">
    <text evidence="10">The sequence shown here is derived from an EMBL/GenBank/DDBJ whole genome shotgun (WGS) entry which is preliminary data.</text>
</comment>
<protein>
    <recommendedName>
        <fullName evidence="3">exo-alpha-sialidase</fullName>
        <ecNumber evidence="3">3.2.1.18</ecNumber>
    </recommendedName>
</protein>
<keyword evidence="4 7" id="KW-0732">Signal</keyword>
<dbReference type="Pfam" id="PF13385">
    <property type="entry name" value="Laminin_G_3"/>
    <property type="match status" value="1"/>
</dbReference>
<evidence type="ECO:0000256" key="6">
    <source>
        <dbReference type="SAM" id="MobiDB-lite"/>
    </source>
</evidence>
<dbReference type="InterPro" id="IPR013320">
    <property type="entry name" value="ConA-like_dom_sf"/>
</dbReference>
<dbReference type="InterPro" id="IPR006558">
    <property type="entry name" value="LamG-like"/>
</dbReference>
<accession>A0A852ZAS1</accession>
<dbReference type="CDD" id="cd00110">
    <property type="entry name" value="LamG"/>
    <property type="match status" value="1"/>
</dbReference>
<dbReference type="CDD" id="cd15482">
    <property type="entry name" value="Sialidase_non-viral"/>
    <property type="match status" value="1"/>
</dbReference>
<dbReference type="SMART" id="SM00560">
    <property type="entry name" value="LamGL"/>
    <property type="match status" value="1"/>
</dbReference>
<dbReference type="Pfam" id="PF13088">
    <property type="entry name" value="BNR_2"/>
    <property type="match status" value="1"/>
</dbReference>
<dbReference type="InterPro" id="IPR036278">
    <property type="entry name" value="Sialidase_sf"/>
</dbReference>
<dbReference type="InterPro" id="IPR011040">
    <property type="entry name" value="Sialidase"/>
</dbReference>
<dbReference type="GO" id="GO:0016020">
    <property type="term" value="C:membrane"/>
    <property type="evidence" value="ECO:0007669"/>
    <property type="project" value="TreeGrafter"/>
</dbReference>
<dbReference type="EC" id="3.2.1.18" evidence="3"/>
<dbReference type="Proteomes" id="UP000579605">
    <property type="component" value="Unassembled WGS sequence"/>
</dbReference>
<feature type="domain" description="LamG-like jellyroll fold" evidence="9">
    <location>
        <begin position="487"/>
        <end position="626"/>
    </location>
</feature>
<evidence type="ECO:0000259" key="9">
    <source>
        <dbReference type="SMART" id="SM00560"/>
    </source>
</evidence>
<comment type="similarity">
    <text evidence="2">Belongs to the glycosyl hydrolase 33 family.</text>
</comment>
<feature type="compositionally biased region" description="Pro residues" evidence="6">
    <location>
        <begin position="422"/>
        <end position="431"/>
    </location>
</feature>
<name>A0A852ZAS1_9ACTN</name>
<evidence type="ECO:0000313" key="11">
    <source>
        <dbReference type="Proteomes" id="UP000579605"/>
    </source>
</evidence>
<keyword evidence="10" id="KW-0378">Hydrolase</keyword>
<evidence type="ECO:0000256" key="5">
    <source>
        <dbReference type="ARBA" id="ARBA00023157"/>
    </source>
</evidence>
<dbReference type="GO" id="GO:0009313">
    <property type="term" value="P:oligosaccharide catabolic process"/>
    <property type="evidence" value="ECO:0007669"/>
    <property type="project" value="TreeGrafter"/>
</dbReference>
<gene>
    <name evidence="10" type="ORF">F4554_002789</name>
</gene>
<dbReference type="EMBL" id="JACBZH010000001">
    <property type="protein sequence ID" value="NYH90151.1"/>
    <property type="molecule type" value="Genomic_DNA"/>
</dbReference>
<evidence type="ECO:0000313" key="10">
    <source>
        <dbReference type="EMBL" id="NYH90151.1"/>
    </source>
</evidence>
<feature type="domain" description="Laminin G" evidence="8">
    <location>
        <begin position="487"/>
        <end position="621"/>
    </location>
</feature>
<keyword evidence="11" id="KW-1185">Reference proteome</keyword>